<dbReference type="OrthoDB" id="5643610at2"/>
<dbReference type="Proteomes" id="UP000239239">
    <property type="component" value="Unassembled WGS sequence"/>
</dbReference>
<organism evidence="2 3">
    <name type="scientific">Legionella pneumophila</name>
    <dbReference type="NCBI Taxonomy" id="446"/>
    <lineage>
        <taxon>Bacteria</taxon>
        <taxon>Pseudomonadati</taxon>
        <taxon>Pseudomonadota</taxon>
        <taxon>Gammaproteobacteria</taxon>
        <taxon>Legionellales</taxon>
        <taxon>Legionellaceae</taxon>
        <taxon>Legionella</taxon>
    </lineage>
</organism>
<comment type="caution">
    <text evidence="2">The sequence shown here is derived from an EMBL/GenBank/DDBJ whole genome shotgun (WGS) entry which is preliminary data.</text>
</comment>
<gene>
    <name evidence="2" type="ORF">C3928_10655</name>
    <name evidence="1" type="ORF">JBJ86_10215</name>
</gene>
<dbReference type="EMBL" id="PQWY01000015">
    <property type="protein sequence ID" value="PPK30083.1"/>
    <property type="molecule type" value="Genomic_DNA"/>
</dbReference>
<evidence type="ECO:0000313" key="1">
    <source>
        <dbReference type="EMBL" id="HAU1880615.1"/>
    </source>
</evidence>
<dbReference type="EMBL" id="DACWHX010000011">
    <property type="protein sequence ID" value="HAU1880615.1"/>
    <property type="molecule type" value="Genomic_DNA"/>
</dbReference>
<dbReference type="Proteomes" id="UP000866496">
    <property type="component" value="Unassembled WGS sequence"/>
</dbReference>
<name>A0A2S6EY13_LEGPN</name>
<reference evidence="2 3" key="2">
    <citation type="submission" date="2018-02" db="EMBL/GenBank/DDBJ databases">
        <title>Draft genome sequences of four Legionella pneumophila clinical strains isolated in Ontario.</title>
        <authorList>
            <person name="Fortuna A."/>
            <person name="Ramnarine R."/>
            <person name="Li A."/>
            <person name="Frantz C."/>
            <person name="Mallo G."/>
        </authorList>
    </citation>
    <scope>NUCLEOTIDE SEQUENCE [LARGE SCALE GENOMIC DNA]</scope>
    <source>
        <strain evidence="2 3">LG61</strain>
    </source>
</reference>
<dbReference type="AlphaFoldDB" id="A0A2S6EY13"/>
<evidence type="ECO:0000313" key="3">
    <source>
        <dbReference type="Proteomes" id="UP000239239"/>
    </source>
</evidence>
<dbReference type="Pfam" id="PF09677">
    <property type="entry name" value="TrbI_Ftype"/>
    <property type="match status" value="1"/>
</dbReference>
<accession>A0A2S6EY13</accession>
<dbReference type="InterPro" id="IPR014115">
    <property type="entry name" value="TrbI_Ftype"/>
</dbReference>
<proteinExistence type="predicted"/>
<sequence>MPFPKLPWRCMAMFKTTQVSLLTALITSILVNGIFFSALRRPDIATIDILSITSQFIKEEAQKNHSNLEKEAEIKAFSHRLESALQDLSHSKSLVLLPREAVIKGSTDYTATLMTMIKLEHKS</sequence>
<reference evidence="1" key="1">
    <citation type="journal article" date="2018" name="Genome Biol.">
        <title>SKESA: strategic k-mer extension for scrupulous assemblies.</title>
        <authorList>
            <person name="Souvorov A."/>
            <person name="Agarwala R."/>
            <person name="Lipman D.J."/>
        </authorList>
    </citation>
    <scope>NUCLEOTIDE SEQUENCE</scope>
    <source>
        <strain evidence="1">AZ00058701</strain>
    </source>
</reference>
<reference evidence="1" key="3">
    <citation type="submission" date="2019-10" db="EMBL/GenBank/DDBJ databases">
        <authorList>
            <consortium name="NCBI Pathogen Detection Project"/>
        </authorList>
    </citation>
    <scope>NUCLEOTIDE SEQUENCE</scope>
    <source>
        <strain evidence="1">AZ00058701</strain>
    </source>
</reference>
<evidence type="ECO:0008006" key="4">
    <source>
        <dbReference type="Google" id="ProtNLM"/>
    </source>
</evidence>
<protein>
    <recommendedName>
        <fullName evidence="4">Type-F conjugative transfer system protein TrbI</fullName>
    </recommendedName>
</protein>
<evidence type="ECO:0000313" key="2">
    <source>
        <dbReference type="EMBL" id="PPK30083.1"/>
    </source>
</evidence>